<dbReference type="HOGENOM" id="CLU_2929995_0_0_2"/>
<name>A0A075WBF3_ARCFL</name>
<sequence length="60" mass="6908">MKIFLVQNCCKGNAIVSMYGCKHHEDYRNTKNYAAYFAICPVNLLQTIISSPSKKPYFMI</sequence>
<dbReference type="KEGG" id="afg:AFULGI_00005030"/>
<dbReference type="AlphaFoldDB" id="A0A075WBF3"/>
<gene>
    <name evidence="1" type="ORF">AFULGI_00005030</name>
</gene>
<proteinExistence type="predicted"/>
<reference evidence="1 2" key="1">
    <citation type="submission" date="2013-07" db="EMBL/GenBank/DDBJ databases">
        <title>Genome of Archaeoglobus fulgidus.</title>
        <authorList>
            <person name="Fiebig A."/>
            <person name="Birkeland N.-K."/>
        </authorList>
    </citation>
    <scope>NUCLEOTIDE SEQUENCE [LARGE SCALE GENOMIC DNA]</scope>
    <source>
        <strain evidence="1 2">DSM 8774</strain>
    </source>
</reference>
<evidence type="ECO:0000313" key="2">
    <source>
        <dbReference type="Proteomes" id="UP000028501"/>
    </source>
</evidence>
<dbReference type="Proteomes" id="UP000028501">
    <property type="component" value="Chromosome"/>
</dbReference>
<evidence type="ECO:0000313" key="1">
    <source>
        <dbReference type="EMBL" id="AIG97311.1"/>
    </source>
</evidence>
<protein>
    <submittedName>
        <fullName evidence="1">Uncharacterized protein</fullName>
    </submittedName>
</protein>
<accession>A0A075WBF3</accession>
<organism evidence="1 2">
    <name type="scientific">Archaeoglobus fulgidus DSM 8774</name>
    <dbReference type="NCBI Taxonomy" id="1344584"/>
    <lineage>
        <taxon>Archaea</taxon>
        <taxon>Methanobacteriati</taxon>
        <taxon>Methanobacteriota</taxon>
        <taxon>Archaeoglobi</taxon>
        <taxon>Archaeoglobales</taxon>
        <taxon>Archaeoglobaceae</taxon>
        <taxon>Archaeoglobus</taxon>
    </lineage>
</organism>
<dbReference type="EMBL" id="CP006577">
    <property type="protein sequence ID" value="AIG97311.1"/>
    <property type="molecule type" value="Genomic_DNA"/>
</dbReference>